<feature type="domain" description="C-JID" evidence="5">
    <location>
        <begin position="19"/>
        <end position="79"/>
    </location>
</feature>
<evidence type="ECO:0000256" key="1">
    <source>
        <dbReference type="ARBA" id="ARBA00022614"/>
    </source>
</evidence>
<protein>
    <submittedName>
        <fullName evidence="6">Protein suppressor of npr1-1</fullName>
    </submittedName>
</protein>
<gene>
    <name evidence="6" type="ORF">D8674_003580</name>
</gene>
<proteinExistence type="predicted"/>
<evidence type="ECO:0000313" key="7">
    <source>
        <dbReference type="Proteomes" id="UP000327157"/>
    </source>
</evidence>
<evidence type="ECO:0000259" key="5">
    <source>
        <dbReference type="Pfam" id="PF20160"/>
    </source>
</evidence>
<accession>A0A5N5FHG7</accession>
<keyword evidence="4" id="KW-1133">Transmembrane helix</keyword>
<dbReference type="Pfam" id="PF20160">
    <property type="entry name" value="C-JID"/>
    <property type="match status" value="1"/>
</dbReference>
<evidence type="ECO:0000256" key="2">
    <source>
        <dbReference type="ARBA" id="ARBA00022737"/>
    </source>
</evidence>
<dbReference type="InterPro" id="IPR045344">
    <property type="entry name" value="C-JID"/>
</dbReference>
<comment type="caution">
    <text evidence="6">The sequence shown here is derived from an EMBL/GenBank/DDBJ whole genome shotgun (WGS) entry which is preliminary data.</text>
</comment>
<evidence type="ECO:0000313" key="6">
    <source>
        <dbReference type="EMBL" id="KAB2602575.1"/>
    </source>
</evidence>
<keyword evidence="2" id="KW-0677">Repeat</keyword>
<keyword evidence="1" id="KW-0433">Leucine-rich repeat</keyword>
<keyword evidence="7" id="KW-1185">Reference proteome</keyword>
<organism evidence="6 7">
    <name type="scientific">Pyrus ussuriensis x Pyrus communis</name>
    <dbReference type="NCBI Taxonomy" id="2448454"/>
    <lineage>
        <taxon>Eukaryota</taxon>
        <taxon>Viridiplantae</taxon>
        <taxon>Streptophyta</taxon>
        <taxon>Embryophyta</taxon>
        <taxon>Tracheophyta</taxon>
        <taxon>Spermatophyta</taxon>
        <taxon>Magnoliopsida</taxon>
        <taxon>eudicotyledons</taxon>
        <taxon>Gunneridae</taxon>
        <taxon>Pentapetalae</taxon>
        <taxon>rosids</taxon>
        <taxon>fabids</taxon>
        <taxon>Rosales</taxon>
        <taxon>Rosaceae</taxon>
        <taxon>Amygdaloideae</taxon>
        <taxon>Maleae</taxon>
        <taxon>Pyrus</taxon>
    </lineage>
</organism>
<sequence length="139" mass="15245">MISITLQENYNQSLHTIVCPGSEIPNWFNDHNEGSSIDIKLPPKWFRKGFLGCALSVVAFADCLVQWAGVVWMQRPLHSLLPAGYVQQTSLQSVGEIRIDAMSEDPQVEGDKGGNETEANGSDEPEAREGTSLKPINSC</sequence>
<reference evidence="6 7" key="1">
    <citation type="submission" date="2019-09" db="EMBL/GenBank/DDBJ databases">
        <authorList>
            <person name="Ou C."/>
        </authorList>
    </citation>
    <scope>NUCLEOTIDE SEQUENCE [LARGE SCALE GENOMIC DNA]</scope>
    <source>
        <strain evidence="6">S2</strain>
        <tissue evidence="6">Leaf</tissue>
    </source>
</reference>
<dbReference type="AlphaFoldDB" id="A0A5N5FHG7"/>
<reference evidence="7" key="2">
    <citation type="submission" date="2019-10" db="EMBL/GenBank/DDBJ databases">
        <title>A de novo genome assembly of a pear dwarfing rootstock.</title>
        <authorList>
            <person name="Wang F."/>
            <person name="Wang J."/>
            <person name="Li S."/>
            <person name="Zhang Y."/>
            <person name="Fang M."/>
            <person name="Ma L."/>
            <person name="Zhao Y."/>
            <person name="Jiang S."/>
        </authorList>
    </citation>
    <scope>NUCLEOTIDE SEQUENCE [LARGE SCALE GENOMIC DNA]</scope>
</reference>
<name>A0A5N5FHG7_9ROSA</name>
<dbReference type="OrthoDB" id="1166699at2759"/>
<dbReference type="EMBL" id="SMOL01000695">
    <property type="protein sequence ID" value="KAB2602575.1"/>
    <property type="molecule type" value="Genomic_DNA"/>
</dbReference>
<dbReference type="Proteomes" id="UP000327157">
    <property type="component" value="Chromosome 10"/>
</dbReference>
<feature type="region of interest" description="Disordered" evidence="3">
    <location>
        <begin position="100"/>
        <end position="139"/>
    </location>
</feature>
<evidence type="ECO:0000256" key="3">
    <source>
        <dbReference type="SAM" id="MobiDB-lite"/>
    </source>
</evidence>
<evidence type="ECO:0000256" key="4">
    <source>
        <dbReference type="SAM" id="Phobius"/>
    </source>
</evidence>
<keyword evidence="4" id="KW-0472">Membrane</keyword>
<keyword evidence="4" id="KW-0812">Transmembrane</keyword>
<feature type="transmembrane region" description="Helical" evidence="4">
    <location>
        <begin position="50"/>
        <end position="73"/>
    </location>
</feature>
<reference evidence="6 7" key="3">
    <citation type="submission" date="2019-11" db="EMBL/GenBank/DDBJ databases">
        <title>A de novo genome assembly of a pear dwarfing rootstock.</title>
        <authorList>
            <person name="Wang F."/>
            <person name="Wang J."/>
            <person name="Li S."/>
            <person name="Zhang Y."/>
            <person name="Fang M."/>
            <person name="Ma L."/>
            <person name="Zhao Y."/>
            <person name="Jiang S."/>
        </authorList>
    </citation>
    <scope>NUCLEOTIDE SEQUENCE [LARGE SCALE GENOMIC DNA]</scope>
    <source>
        <strain evidence="6">S2</strain>
        <tissue evidence="6">Leaf</tissue>
    </source>
</reference>